<evidence type="ECO:0008006" key="4">
    <source>
        <dbReference type="Google" id="ProtNLM"/>
    </source>
</evidence>
<sequence length="160" mass="17795">MKLSFKLISLAFTFLLFISSCKKETPLPEKDIFSIKIDDTLIEFTDNAVISSNFTISPSCKMLRIIGSGSNRMLNLNIIGYNGVGEYILNLNQIQVAGAYVKKALSGENEENYILSDGKVQILSVTDQKIKGTFHFIATDYSNTMAKTIDGIFYLGIDKQ</sequence>
<dbReference type="PROSITE" id="PS51257">
    <property type="entry name" value="PROKAR_LIPOPROTEIN"/>
    <property type="match status" value="1"/>
</dbReference>
<proteinExistence type="predicted"/>
<dbReference type="AlphaFoldDB" id="A0A1I0U917"/>
<evidence type="ECO:0000313" key="2">
    <source>
        <dbReference type="EMBL" id="SFA60297.1"/>
    </source>
</evidence>
<protein>
    <recommendedName>
        <fullName evidence="4">Lipoprotein</fullName>
    </recommendedName>
</protein>
<keyword evidence="3" id="KW-1185">Reference proteome</keyword>
<keyword evidence="1" id="KW-0732">Signal</keyword>
<evidence type="ECO:0000256" key="1">
    <source>
        <dbReference type="SAM" id="SignalP"/>
    </source>
</evidence>
<name>A0A1I0U917_9SPHI</name>
<dbReference type="STRING" id="332999.SAMN04488511_12716"/>
<dbReference type="EMBL" id="FOJM01000027">
    <property type="protein sequence ID" value="SFA60297.1"/>
    <property type="molecule type" value="Genomic_DNA"/>
</dbReference>
<reference evidence="3" key="1">
    <citation type="submission" date="2016-10" db="EMBL/GenBank/DDBJ databases">
        <authorList>
            <person name="Varghese N."/>
            <person name="Submissions S."/>
        </authorList>
    </citation>
    <scope>NUCLEOTIDE SEQUENCE [LARGE SCALE GENOMIC DNA]</scope>
    <source>
        <strain evidence="3">DSM 18130</strain>
    </source>
</reference>
<accession>A0A1I0U917</accession>
<organism evidence="2 3">
    <name type="scientific">Pedobacter suwonensis</name>
    <dbReference type="NCBI Taxonomy" id="332999"/>
    <lineage>
        <taxon>Bacteria</taxon>
        <taxon>Pseudomonadati</taxon>
        <taxon>Bacteroidota</taxon>
        <taxon>Sphingobacteriia</taxon>
        <taxon>Sphingobacteriales</taxon>
        <taxon>Sphingobacteriaceae</taxon>
        <taxon>Pedobacter</taxon>
    </lineage>
</organism>
<gene>
    <name evidence="2" type="ORF">SAMN04488511_12716</name>
</gene>
<dbReference type="InterPro" id="IPR046219">
    <property type="entry name" value="DUF6252"/>
</dbReference>
<dbReference type="Proteomes" id="UP000198836">
    <property type="component" value="Unassembled WGS sequence"/>
</dbReference>
<dbReference type="Pfam" id="PF19765">
    <property type="entry name" value="DUF6252"/>
    <property type="match status" value="1"/>
</dbReference>
<feature type="chain" id="PRO_5011509371" description="Lipoprotein" evidence="1">
    <location>
        <begin position="23"/>
        <end position="160"/>
    </location>
</feature>
<feature type="signal peptide" evidence="1">
    <location>
        <begin position="1"/>
        <end position="22"/>
    </location>
</feature>
<evidence type="ECO:0000313" key="3">
    <source>
        <dbReference type="Proteomes" id="UP000198836"/>
    </source>
</evidence>